<dbReference type="Proteomes" id="UP000631114">
    <property type="component" value="Unassembled WGS sequence"/>
</dbReference>
<dbReference type="Gene3D" id="1.25.40.10">
    <property type="entry name" value="Tetratricopeptide repeat domain"/>
    <property type="match status" value="1"/>
</dbReference>
<dbReference type="GO" id="GO:0009570">
    <property type="term" value="C:chloroplast stroma"/>
    <property type="evidence" value="ECO:0007669"/>
    <property type="project" value="TreeGrafter"/>
</dbReference>
<dbReference type="OrthoDB" id="185373at2759"/>
<evidence type="ECO:0000313" key="5">
    <source>
        <dbReference type="Proteomes" id="UP000631114"/>
    </source>
</evidence>
<feature type="region of interest" description="Disordered" evidence="3">
    <location>
        <begin position="75"/>
        <end position="172"/>
    </location>
</feature>
<dbReference type="PANTHER" id="PTHR47447">
    <property type="entry name" value="OS03G0856100 PROTEIN"/>
    <property type="match status" value="1"/>
</dbReference>
<feature type="compositionally biased region" description="Basic and acidic residues" evidence="3">
    <location>
        <begin position="163"/>
        <end position="172"/>
    </location>
</feature>
<dbReference type="GO" id="GO:0045727">
    <property type="term" value="P:positive regulation of translation"/>
    <property type="evidence" value="ECO:0007669"/>
    <property type="project" value="TreeGrafter"/>
</dbReference>
<protein>
    <submittedName>
        <fullName evidence="4">Uncharacterized protein</fullName>
    </submittedName>
</protein>
<keyword evidence="5" id="KW-1185">Reference proteome</keyword>
<dbReference type="PANTHER" id="PTHR47447:SF3">
    <property type="entry name" value="OS03G0856100 PROTEIN"/>
    <property type="match status" value="1"/>
</dbReference>
<reference evidence="4 5" key="1">
    <citation type="submission" date="2020-10" db="EMBL/GenBank/DDBJ databases">
        <title>The Coptis chinensis genome and diversification of protoberbering-type alkaloids.</title>
        <authorList>
            <person name="Wang B."/>
            <person name="Shu S."/>
            <person name="Song C."/>
            <person name="Liu Y."/>
        </authorList>
    </citation>
    <scope>NUCLEOTIDE SEQUENCE [LARGE SCALE GENOMIC DNA]</scope>
    <source>
        <strain evidence="4">HL-2020</strain>
        <tissue evidence="4">Leaf</tissue>
    </source>
</reference>
<keyword evidence="2" id="KW-0677">Repeat</keyword>
<evidence type="ECO:0000313" key="4">
    <source>
        <dbReference type="EMBL" id="KAF9604216.1"/>
    </source>
</evidence>
<name>A0A835HR17_9MAGN</name>
<dbReference type="GO" id="GO:0042134">
    <property type="term" value="F:rRNA primary transcript binding"/>
    <property type="evidence" value="ECO:0007669"/>
    <property type="project" value="TreeGrafter"/>
</dbReference>
<feature type="region of interest" description="Disordered" evidence="3">
    <location>
        <begin position="191"/>
        <end position="219"/>
    </location>
</feature>
<sequence length="359" mass="40496">MDHNVIGVFCYNGGSLSIRIGLDSSINGVVQELHGKWPDLGLKCYNMCFNHDKKDNLIESDEELHSLRFALGAPEFRYGGDEGEDRTKEGVVESEDDEKTDSDDDDGNAKDDEEKEEEEDDDLKGHSDEVTTEVTDEVQQSKYVAEPFDGPSFDLRLTLSPPDKVEGKDVEGAEKPCSLVKRVKENKERKSKMIGEDFTGDGRKKRKKGDTGKQTLVDDSNVSPLFDPKTCRYYVGLEETHREVIDTFFKITDSGFGRQFDVIEELSNEMIENNIELDNITYSTIITCAKIYGKKKLNIYGSGGKVEKAVSMFEEMLRLRVKLNVMGCTCLIQCLGKAKRIEDVVRVSQGFLWTRSSTR</sequence>
<feature type="compositionally biased region" description="Acidic residues" evidence="3">
    <location>
        <begin position="92"/>
        <end position="106"/>
    </location>
</feature>
<feature type="compositionally biased region" description="Acidic residues" evidence="3">
    <location>
        <begin position="113"/>
        <end position="122"/>
    </location>
</feature>
<dbReference type="InterPro" id="IPR002885">
    <property type="entry name" value="PPR_rpt"/>
</dbReference>
<organism evidence="4 5">
    <name type="scientific">Coptis chinensis</name>
    <dbReference type="NCBI Taxonomy" id="261450"/>
    <lineage>
        <taxon>Eukaryota</taxon>
        <taxon>Viridiplantae</taxon>
        <taxon>Streptophyta</taxon>
        <taxon>Embryophyta</taxon>
        <taxon>Tracheophyta</taxon>
        <taxon>Spermatophyta</taxon>
        <taxon>Magnoliopsida</taxon>
        <taxon>Ranunculales</taxon>
        <taxon>Ranunculaceae</taxon>
        <taxon>Coptidoideae</taxon>
        <taxon>Coptis</taxon>
    </lineage>
</organism>
<comment type="similarity">
    <text evidence="1">Belongs to the PPR family. P subfamily.</text>
</comment>
<evidence type="ECO:0000256" key="2">
    <source>
        <dbReference type="ARBA" id="ARBA00022737"/>
    </source>
</evidence>
<dbReference type="GO" id="GO:0003729">
    <property type="term" value="F:mRNA binding"/>
    <property type="evidence" value="ECO:0007669"/>
    <property type="project" value="TreeGrafter"/>
</dbReference>
<accession>A0A835HR17</accession>
<dbReference type="InterPro" id="IPR011990">
    <property type="entry name" value="TPR-like_helical_dom_sf"/>
</dbReference>
<proteinExistence type="inferred from homology"/>
<evidence type="ECO:0000256" key="1">
    <source>
        <dbReference type="ARBA" id="ARBA00007626"/>
    </source>
</evidence>
<dbReference type="EMBL" id="JADFTS010000005">
    <property type="protein sequence ID" value="KAF9604216.1"/>
    <property type="molecule type" value="Genomic_DNA"/>
</dbReference>
<comment type="caution">
    <text evidence="4">The sequence shown here is derived from an EMBL/GenBank/DDBJ whole genome shotgun (WGS) entry which is preliminary data.</text>
</comment>
<gene>
    <name evidence="4" type="ORF">IFM89_004922</name>
</gene>
<dbReference type="AlphaFoldDB" id="A0A835HR17"/>
<dbReference type="NCBIfam" id="TIGR00756">
    <property type="entry name" value="PPR"/>
    <property type="match status" value="1"/>
</dbReference>
<evidence type="ECO:0000256" key="3">
    <source>
        <dbReference type="SAM" id="MobiDB-lite"/>
    </source>
</evidence>